<proteinExistence type="predicted"/>
<organism evidence="2 3">
    <name type="scientific">Pseudomonas syringae pv. antirrhini</name>
    <dbReference type="NCBI Taxonomy" id="251702"/>
    <lineage>
        <taxon>Bacteria</taxon>
        <taxon>Pseudomonadati</taxon>
        <taxon>Pseudomonadota</taxon>
        <taxon>Gammaproteobacteria</taxon>
        <taxon>Pseudomonadales</taxon>
        <taxon>Pseudomonadaceae</taxon>
        <taxon>Pseudomonas</taxon>
    </lineage>
</organism>
<comment type="caution">
    <text evidence="2">The sequence shown here is derived from an EMBL/GenBank/DDBJ whole genome shotgun (WGS) entry which is preliminary data.</text>
</comment>
<sequence length="236" mass="26130">MAISIILLIVQILMMTAWGEGNLRKTPEGQKVLATLSSLGLFFLRWRANADYKKEMAFLGRAMGWLAIASVVAFYILPESARPVVSVYCVTFMGLWVSIRVGMDIKSQLVDVLGWAAFLFCIPFILLVGDYFHVFPNSLLRATAAPISLMLGHELLDYQVAFAMAVVGAIFGLVMALMNMIIFSIVPLLLLFFMVTVSRLSKFLLGRSVNAARNFVALYVLVVGPTLLVLHSLQVF</sequence>
<evidence type="ECO:0000313" key="3">
    <source>
        <dbReference type="Proteomes" id="UP000050425"/>
    </source>
</evidence>
<dbReference type="Proteomes" id="UP000050425">
    <property type="component" value="Unassembled WGS sequence"/>
</dbReference>
<feature type="transmembrane region" description="Helical" evidence="1">
    <location>
        <begin position="58"/>
        <end position="77"/>
    </location>
</feature>
<keyword evidence="1" id="KW-0812">Transmembrane</keyword>
<name>A0A0P9JXW2_9PSED</name>
<feature type="transmembrane region" description="Helical" evidence="1">
    <location>
        <begin position="113"/>
        <end position="132"/>
    </location>
</feature>
<accession>A0A0P9JXW2</accession>
<evidence type="ECO:0000313" key="2">
    <source>
        <dbReference type="EMBL" id="KPW47368.1"/>
    </source>
</evidence>
<evidence type="ECO:0000256" key="1">
    <source>
        <dbReference type="SAM" id="Phobius"/>
    </source>
</evidence>
<gene>
    <name evidence="2" type="ORF">ALO88_200101</name>
</gene>
<dbReference type="AlphaFoldDB" id="A0A0P9JXW2"/>
<keyword evidence="1" id="KW-0472">Membrane</keyword>
<dbReference type="EMBL" id="LJPT01000112">
    <property type="protein sequence ID" value="KPW47368.1"/>
    <property type="molecule type" value="Genomic_DNA"/>
</dbReference>
<feature type="transmembrane region" description="Helical" evidence="1">
    <location>
        <begin position="83"/>
        <end position="101"/>
    </location>
</feature>
<keyword evidence="1" id="KW-1133">Transmembrane helix</keyword>
<dbReference type="RefSeq" id="WP_057418561.1">
    <property type="nucleotide sequence ID" value="NZ_LJPT01000112.1"/>
</dbReference>
<reference evidence="2 3" key="1">
    <citation type="submission" date="2015-09" db="EMBL/GenBank/DDBJ databases">
        <title>Genome announcement of multiple Pseudomonas syringae strains.</title>
        <authorList>
            <person name="Thakur S."/>
            <person name="Wang P.W."/>
            <person name="Gong Y."/>
            <person name="Weir B.S."/>
            <person name="Guttman D.S."/>
        </authorList>
    </citation>
    <scope>NUCLEOTIDE SEQUENCE [LARGE SCALE GENOMIC DNA]</scope>
    <source>
        <strain evidence="2 3">ICMP4303</strain>
    </source>
</reference>
<feature type="transmembrane region" description="Helical" evidence="1">
    <location>
        <begin position="160"/>
        <end position="193"/>
    </location>
</feature>
<dbReference type="PATRIC" id="fig|251702.3.peg.4882"/>
<protein>
    <submittedName>
        <fullName evidence="2">Uncharacterized protein</fullName>
    </submittedName>
</protein>
<feature type="transmembrane region" description="Helical" evidence="1">
    <location>
        <begin position="214"/>
        <end position="233"/>
    </location>
</feature>